<evidence type="ECO:0000313" key="3">
    <source>
        <dbReference type="Proteomes" id="UP001385951"/>
    </source>
</evidence>
<dbReference type="Proteomes" id="UP001385951">
    <property type="component" value="Unassembled WGS sequence"/>
</dbReference>
<keyword evidence="3" id="KW-1185">Reference proteome</keyword>
<feature type="transmembrane region" description="Helical" evidence="1">
    <location>
        <begin position="162"/>
        <end position="184"/>
    </location>
</feature>
<dbReference type="EMBL" id="JASBNA010000036">
    <property type="protein sequence ID" value="KAK7682406.1"/>
    <property type="molecule type" value="Genomic_DNA"/>
</dbReference>
<organism evidence="2 3">
    <name type="scientific">Cerrena zonata</name>
    <dbReference type="NCBI Taxonomy" id="2478898"/>
    <lineage>
        <taxon>Eukaryota</taxon>
        <taxon>Fungi</taxon>
        <taxon>Dikarya</taxon>
        <taxon>Basidiomycota</taxon>
        <taxon>Agaricomycotina</taxon>
        <taxon>Agaricomycetes</taxon>
        <taxon>Polyporales</taxon>
        <taxon>Cerrenaceae</taxon>
        <taxon>Cerrena</taxon>
    </lineage>
</organism>
<name>A0AAW0FNI9_9APHY</name>
<gene>
    <name evidence="2" type="ORF">QCA50_014611</name>
</gene>
<keyword evidence="1" id="KW-0812">Transmembrane</keyword>
<proteinExistence type="predicted"/>
<feature type="transmembrane region" description="Helical" evidence="1">
    <location>
        <begin position="94"/>
        <end position="115"/>
    </location>
</feature>
<sequence length="325" mass="35332">MESSIASAELIGTLLEVAVYCIYATLIPRAYLALRRKGSHGLLTRYLYFTLFASLLFNTLHASISVGRVIYAFTTHTDQAGFAETYLSRQSSPLFLVKMVCTSVVIVLSDALIVLRTYIIWERSPRVILLPTLLLVADIGHSVEVMVIIYTNNEFLVTPSLMFFAAISWGLNLLCSGLIGYRIWKSRRILQTYFAATGGRLNNALTIIIESALVYSLISLASLITTVLGAAALFSVTDVTPPLVGIVFLHVIISSSNFKANGATHQSSAVSDALSGHGPSDHQLESEVFNTQAHPPSSGVVVQVTLEKTIHTEDPECASVYDGTK</sequence>
<feature type="transmembrane region" description="Helical" evidence="1">
    <location>
        <begin position="46"/>
        <end position="74"/>
    </location>
</feature>
<evidence type="ECO:0000313" key="2">
    <source>
        <dbReference type="EMBL" id="KAK7682406.1"/>
    </source>
</evidence>
<accession>A0AAW0FNI9</accession>
<keyword evidence="1" id="KW-0472">Membrane</keyword>
<feature type="transmembrane region" description="Helical" evidence="1">
    <location>
        <begin position="239"/>
        <end position="258"/>
    </location>
</feature>
<reference evidence="2 3" key="1">
    <citation type="submission" date="2022-09" db="EMBL/GenBank/DDBJ databases">
        <authorList>
            <person name="Palmer J.M."/>
        </authorList>
    </citation>
    <scope>NUCLEOTIDE SEQUENCE [LARGE SCALE GENOMIC DNA]</scope>
    <source>
        <strain evidence="2 3">DSM 7382</strain>
    </source>
</reference>
<keyword evidence="1" id="KW-1133">Transmembrane helix</keyword>
<feature type="transmembrane region" description="Helical" evidence="1">
    <location>
        <begin position="127"/>
        <end position="150"/>
    </location>
</feature>
<dbReference type="AlphaFoldDB" id="A0AAW0FNI9"/>
<feature type="transmembrane region" description="Helical" evidence="1">
    <location>
        <begin position="205"/>
        <end position="233"/>
    </location>
</feature>
<evidence type="ECO:0000256" key="1">
    <source>
        <dbReference type="SAM" id="Phobius"/>
    </source>
</evidence>
<comment type="caution">
    <text evidence="2">The sequence shown here is derived from an EMBL/GenBank/DDBJ whole genome shotgun (WGS) entry which is preliminary data.</text>
</comment>
<protein>
    <submittedName>
        <fullName evidence="2">Uncharacterized protein</fullName>
    </submittedName>
</protein>